<keyword evidence="2" id="KW-0282">Flagellum</keyword>
<evidence type="ECO:0000313" key="3">
    <source>
        <dbReference type="Proteomes" id="UP000533080"/>
    </source>
</evidence>
<feature type="compositionally biased region" description="Pro residues" evidence="1">
    <location>
        <begin position="236"/>
        <end position="249"/>
    </location>
</feature>
<reference evidence="2 3" key="1">
    <citation type="submission" date="2020-05" db="EMBL/GenBank/DDBJ databases">
        <authorList>
            <person name="Whitworth D."/>
        </authorList>
    </citation>
    <scope>NUCLEOTIDE SEQUENCE [LARGE SCALE GENOMIC DNA]</scope>
    <source>
        <strain evidence="2 3">AM005</strain>
    </source>
</reference>
<comment type="caution">
    <text evidence="2">The sequence shown here is derived from an EMBL/GenBank/DDBJ whole genome shotgun (WGS) entry which is preliminary data.</text>
</comment>
<gene>
    <name evidence="2" type="ORF">HNV28_21375</name>
</gene>
<protein>
    <submittedName>
        <fullName evidence="2">Flagellar hook-length control protein FliK</fullName>
    </submittedName>
</protein>
<dbReference type="PANTHER" id="PTHR23202">
    <property type="entry name" value="WASP INTERACTING PROTEIN-RELATED"/>
    <property type="match status" value="1"/>
</dbReference>
<dbReference type="Proteomes" id="UP000533080">
    <property type="component" value="Unassembled WGS sequence"/>
</dbReference>
<accession>A0A7Y4ILL3</accession>
<feature type="region of interest" description="Disordered" evidence="1">
    <location>
        <begin position="232"/>
        <end position="270"/>
    </location>
</feature>
<dbReference type="PANTHER" id="PTHR23202:SF119">
    <property type="entry name" value="TWENTY-FOUR, ISOFORM B"/>
    <property type="match status" value="1"/>
</dbReference>
<organism evidence="2 3">
    <name type="scientific">Myxococcus xanthus</name>
    <dbReference type="NCBI Taxonomy" id="34"/>
    <lineage>
        <taxon>Bacteria</taxon>
        <taxon>Pseudomonadati</taxon>
        <taxon>Myxococcota</taxon>
        <taxon>Myxococcia</taxon>
        <taxon>Myxococcales</taxon>
        <taxon>Cystobacterineae</taxon>
        <taxon>Myxococcaceae</taxon>
        <taxon>Myxococcus</taxon>
    </lineage>
</organism>
<feature type="region of interest" description="Disordered" evidence="1">
    <location>
        <begin position="339"/>
        <end position="365"/>
    </location>
</feature>
<evidence type="ECO:0000256" key="1">
    <source>
        <dbReference type="SAM" id="MobiDB-lite"/>
    </source>
</evidence>
<keyword evidence="2" id="KW-0966">Cell projection</keyword>
<sequence>MSRPFTSCERRTVPETTPPAPGPKRRRLGHVARGGEINTLNIRFPGRYYAFVTEREGADDDPLYLRLECVERDWMDRVWNELEKQFDPGDFLRFFNAVINGRRFEDFYDALTLEQLNLFYVVYYWFLRRVIDDGNDSAPVSVFEFELAPGDPLRDDLYETDWFHLELQATPGSPRPDGLFVRAGSVRRAGVHTVRGFTPDTDSPPAERWLRSFLRVEDRSDGGLTQGALKALHFPLPAPPPPPPPPRPGGPGGSGGSGPIPEPPIKDPFAIPAAPLPIPVTARTATPALARWMRAAAHQLSHHVRAFTEEVADFFDDWMPPPGGPVLAFAGAAGPALTSRTVPRERPRPGAPPPTAHAYVGDGAPNPMDASDPNRLFAPFVGLFNVGQGACSVLYDNQGRAIVYYDFGSPANGQQGTFPLIPQGHCVGPCMCNGPLIILSHWDMDHCDLGRYYPESFRCRWLAPQQHMGTVVCRDTVARVVHDGGEFYIWAASGRPGTAASPRGTPSSWNRPGGSHMRFPWGFVERNYREGAQNPLASGSDPRNNSGLALYVCVRDAAGAAAVPAGPVATDANNLGGNGRGLVTIGGGAPPGWVGAAFAGPNLPGIGGGLAAFLAAMGPAGGNPNPAALLARRQSAAATAAVGPGGPGAGLTARQRLVIATLAVAHPGLAAATAVALGRAAEVAADAVVVAGGTLPQMAAAAGAAVIVASGAPGTAVATFTAMGTAAAGGAPLMPGSAEALALAHVQGAIVGAPAASPVTTAANAAAGAVPQGAEAVRAAVEAVVRTHAPAPLPGLSLEGAVARAAGVSNPAAVCKALAPPLPPTLQGEAPFHANERFVLLTGDVNYQYIPAQRRPFAAPGGGAPGGAVALPYAPTAHPPVIVGLTATHHGSNKVGANDLNPDRIPWAPNTPPTRAAAVAHAATALPNPNIRRAATAAAAAAALPLPLPANLANLAAAAERAADAASAGPFTPLIVARAAAAAVVLENAAPNTPQAQFVQLGTVSAGAPLPLPVLAGGAAAAWGTVTAALGGGGAAAVPGLGPVVAVPGGPQVVRAATEAVLMARGLPNAHHTASARRAVEQAHVGERPGAPQPVLLAVAAAVAVRRSIAQGGTISVPTATAIVQAARMSITTGAGGTLAALAGAGIANLPAVTHPYFATAVAAIPNPPLAAVQAALGLAQSVPIDPANAPFAVANAFAPSPVLPEIILDALVSRGQSLPKFPLALVEIAAALAAIGPAASLSEVAAVVEAARAAQNGQAAGAPPAAGLAHAAADRIGYSYGVATQTGGAAAAPPFAHRYLSQGVGHPAHLAIDKYQRRGWAVRRNTSMHADQSTQPDDSPRGHHALGWEMAPLYEGPLRPASAVTGTLSRTCHGCKEVASARAAAAVGAGTAPATAVATAIGVVPAAAAATAPAAGPVNAAQLGLQGVPAARAARRSLEPAIAARAAVPFARAAVAGVAAAHATSACIIVSQAVLAAWWPAATARGAVVRGGPLSPAAAMLVGVPASAAEAVTAAYTTVLAAPLALPPTDLAAVVAAVAVSLGEPPLAAVAATVALPFLGGTGAAAHSAALATAAGVGIDDFAAAIVGGAHACALGANLPAPVAARVAAISAMAGGAPLPARLDAAANAISAGPPVAAHHALLLGTAGITLPAIAAVVAAAAGMAHAGVTPPAAADASTCHAAAAATVPGITQAAVNACAATLAGGAIHPNPAAVAGLVAASTPTAAAAVTAASAVLTATGAAPPTPGDAAVCYASAAAAVTAAMGGAAAAAEAAAAALTGVFVPAVGNTAVTAATAANSSEEAAAAVAAAAALVTADALTLPTLAQSAACYAAAAAAAGVPALAANAAAGTLALAGVTAATDANTALVAGAAPLACATVAAAMVVTQLAVGGAANHRAVAAAASASAIGVPAGPVDQAAQSLSVGMAHPISVAIAESASMRASGASEEAAAAMATVRALEPRSAPLAAAAAASAGVPAADAAATAAIRLFNV</sequence>
<dbReference type="EMBL" id="JABFNT010000068">
    <property type="protein sequence ID" value="NOJ80845.1"/>
    <property type="molecule type" value="Genomic_DNA"/>
</dbReference>
<feature type="region of interest" description="Disordered" evidence="1">
    <location>
        <begin position="1"/>
        <end position="28"/>
    </location>
</feature>
<evidence type="ECO:0000313" key="2">
    <source>
        <dbReference type="EMBL" id="NOJ80845.1"/>
    </source>
</evidence>
<keyword evidence="2" id="KW-0969">Cilium</keyword>
<name>A0A7Y4ILL3_MYXXA</name>
<proteinExistence type="predicted"/>